<evidence type="ECO:0000313" key="1">
    <source>
        <dbReference type="EMBL" id="GFO15232.1"/>
    </source>
</evidence>
<gene>
    <name evidence="1" type="ORF">PoB_004173700</name>
</gene>
<reference evidence="1 2" key="1">
    <citation type="journal article" date="2021" name="Elife">
        <title>Chloroplast acquisition without the gene transfer in kleptoplastic sea slugs, Plakobranchus ocellatus.</title>
        <authorList>
            <person name="Maeda T."/>
            <person name="Takahashi S."/>
            <person name="Yoshida T."/>
            <person name="Shimamura S."/>
            <person name="Takaki Y."/>
            <person name="Nagai Y."/>
            <person name="Toyoda A."/>
            <person name="Suzuki Y."/>
            <person name="Arimoto A."/>
            <person name="Ishii H."/>
            <person name="Satoh N."/>
            <person name="Nishiyama T."/>
            <person name="Hasebe M."/>
            <person name="Maruyama T."/>
            <person name="Minagawa J."/>
            <person name="Obokata J."/>
            <person name="Shigenobu S."/>
        </authorList>
    </citation>
    <scope>NUCLEOTIDE SEQUENCE [LARGE SCALE GENOMIC DNA]</scope>
</reference>
<dbReference type="Proteomes" id="UP000735302">
    <property type="component" value="Unassembled WGS sequence"/>
</dbReference>
<dbReference type="EMBL" id="BLXT01004605">
    <property type="protein sequence ID" value="GFO15232.1"/>
    <property type="molecule type" value="Genomic_DNA"/>
</dbReference>
<organism evidence="1 2">
    <name type="scientific">Plakobranchus ocellatus</name>
    <dbReference type="NCBI Taxonomy" id="259542"/>
    <lineage>
        <taxon>Eukaryota</taxon>
        <taxon>Metazoa</taxon>
        <taxon>Spiralia</taxon>
        <taxon>Lophotrochozoa</taxon>
        <taxon>Mollusca</taxon>
        <taxon>Gastropoda</taxon>
        <taxon>Heterobranchia</taxon>
        <taxon>Euthyneura</taxon>
        <taxon>Panpulmonata</taxon>
        <taxon>Sacoglossa</taxon>
        <taxon>Placobranchoidea</taxon>
        <taxon>Plakobranchidae</taxon>
        <taxon>Plakobranchus</taxon>
    </lineage>
</organism>
<evidence type="ECO:0000313" key="2">
    <source>
        <dbReference type="Proteomes" id="UP000735302"/>
    </source>
</evidence>
<name>A0AAV4B6T3_9GAST</name>
<dbReference type="AlphaFoldDB" id="A0AAV4B6T3"/>
<accession>A0AAV4B6T3</accession>
<comment type="caution">
    <text evidence="1">The sequence shown here is derived from an EMBL/GenBank/DDBJ whole genome shotgun (WGS) entry which is preliminary data.</text>
</comment>
<proteinExistence type="predicted"/>
<protein>
    <submittedName>
        <fullName evidence="1">Uncharacterized protein</fullName>
    </submittedName>
</protein>
<sequence length="135" mass="15360">MADEFYLCLSRALADSGSSFGRAVDYQPGGPRYDSQSGPSQIIISFLCTPSTKWRKRRLYDDVYLKHKEKSCERHRKFRPHHEVLQDRASCREFWTNSLVVETLDSESAPRSAGTLLLRVRAPPLAPCLTEGLKT</sequence>
<keyword evidence="2" id="KW-1185">Reference proteome</keyword>